<evidence type="ECO:0000313" key="1">
    <source>
        <dbReference type="EMBL" id="HJC47852.1"/>
    </source>
</evidence>
<protein>
    <submittedName>
        <fullName evidence="1">Uncharacterized protein</fullName>
    </submittedName>
</protein>
<gene>
    <name evidence="1" type="ORF">IAA04_07355</name>
</gene>
<accession>A0A9D2PBX5</accession>
<dbReference type="AlphaFoldDB" id="A0A9D2PBX5"/>
<dbReference type="Proteomes" id="UP000823883">
    <property type="component" value="Unassembled WGS sequence"/>
</dbReference>
<dbReference type="EMBL" id="DWWL01000046">
    <property type="protein sequence ID" value="HJC47852.1"/>
    <property type="molecule type" value="Genomic_DNA"/>
</dbReference>
<comment type="caution">
    <text evidence="1">The sequence shown here is derived from an EMBL/GenBank/DDBJ whole genome shotgun (WGS) entry which is preliminary data.</text>
</comment>
<proteinExistence type="predicted"/>
<sequence length="229" mass="26358">MSRKKVLFVIVEGPSDETALGVLLNRLFDQNAVYVHIWHGDVTSDIKSTPSNIVSKVGNAVKSYAKSQHYGKKDFSEILHITDTDGVFIPEHYVIEDPALTDHLYSETSIQTPCRSHILQRNQLKADNINRLLSCKEIWSIPYSLFYMSSNLDHVLYGRLNCTDEEKEDNAYQFAQKYKDDLNGFLNYIERSDFSVMTGYRESWEFIQEGLHSLERHTNLGIKFPPVSD</sequence>
<name>A0A9D2PBX5_9FIRM</name>
<reference evidence="1" key="2">
    <citation type="submission" date="2021-04" db="EMBL/GenBank/DDBJ databases">
        <authorList>
            <person name="Gilroy R."/>
        </authorList>
    </citation>
    <scope>NUCLEOTIDE SEQUENCE</scope>
    <source>
        <strain evidence="1">CHK183-5548</strain>
    </source>
</reference>
<reference evidence="1" key="1">
    <citation type="journal article" date="2021" name="PeerJ">
        <title>Extensive microbial diversity within the chicken gut microbiome revealed by metagenomics and culture.</title>
        <authorList>
            <person name="Gilroy R."/>
            <person name="Ravi A."/>
            <person name="Getino M."/>
            <person name="Pursley I."/>
            <person name="Horton D.L."/>
            <person name="Alikhan N.F."/>
            <person name="Baker D."/>
            <person name="Gharbi K."/>
            <person name="Hall N."/>
            <person name="Watson M."/>
            <person name="Adriaenssens E.M."/>
            <person name="Foster-Nyarko E."/>
            <person name="Jarju S."/>
            <person name="Secka A."/>
            <person name="Antonio M."/>
            <person name="Oren A."/>
            <person name="Chaudhuri R.R."/>
            <person name="La Ragione R."/>
            <person name="Hildebrand F."/>
            <person name="Pallen M.J."/>
        </authorList>
    </citation>
    <scope>NUCLEOTIDE SEQUENCE</scope>
    <source>
        <strain evidence="1">CHK183-5548</strain>
    </source>
</reference>
<organism evidence="1 2">
    <name type="scientific">Candidatus Lachnoclostridium pullistercoris</name>
    <dbReference type="NCBI Taxonomy" id="2838632"/>
    <lineage>
        <taxon>Bacteria</taxon>
        <taxon>Bacillati</taxon>
        <taxon>Bacillota</taxon>
        <taxon>Clostridia</taxon>
        <taxon>Lachnospirales</taxon>
        <taxon>Lachnospiraceae</taxon>
    </lineage>
</organism>
<evidence type="ECO:0000313" key="2">
    <source>
        <dbReference type="Proteomes" id="UP000823883"/>
    </source>
</evidence>